<feature type="repeat" description="TPR" evidence="3">
    <location>
        <begin position="282"/>
        <end position="315"/>
    </location>
</feature>
<evidence type="ECO:0000256" key="4">
    <source>
        <dbReference type="SAM" id="MobiDB-lite"/>
    </source>
</evidence>
<dbReference type="AlphaFoldDB" id="A0A933GNI0"/>
<keyword evidence="2 3" id="KW-0802">TPR repeat</keyword>
<dbReference type="Pfam" id="PF13485">
    <property type="entry name" value="Peptidase_MA_2"/>
    <property type="match status" value="1"/>
</dbReference>
<feature type="repeat" description="TPR" evidence="3">
    <location>
        <begin position="248"/>
        <end position="281"/>
    </location>
</feature>
<keyword evidence="5" id="KW-1133">Transmembrane helix</keyword>
<gene>
    <name evidence="7" type="ORF">HY730_08325</name>
</gene>
<keyword evidence="1" id="KW-0677">Repeat</keyword>
<dbReference type="Proteomes" id="UP000772181">
    <property type="component" value="Unassembled WGS sequence"/>
</dbReference>
<dbReference type="InterPro" id="IPR051012">
    <property type="entry name" value="CellSynth/LPSAsmb/PSIAsmb"/>
</dbReference>
<dbReference type="InterPro" id="IPR019734">
    <property type="entry name" value="TPR_rpt"/>
</dbReference>
<dbReference type="PROSITE" id="PS50293">
    <property type="entry name" value="TPR_REGION"/>
    <property type="match status" value="1"/>
</dbReference>
<feature type="repeat" description="TPR" evidence="3">
    <location>
        <begin position="214"/>
        <end position="247"/>
    </location>
</feature>
<feature type="transmembrane region" description="Helical" evidence="5">
    <location>
        <begin position="64"/>
        <end position="85"/>
    </location>
</feature>
<feature type="region of interest" description="Disordered" evidence="4">
    <location>
        <begin position="34"/>
        <end position="55"/>
    </location>
</feature>
<proteinExistence type="predicted"/>
<evidence type="ECO:0000313" key="8">
    <source>
        <dbReference type="Proteomes" id="UP000772181"/>
    </source>
</evidence>
<evidence type="ECO:0000256" key="1">
    <source>
        <dbReference type="ARBA" id="ARBA00022737"/>
    </source>
</evidence>
<protein>
    <submittedName>
        <fullName evidence="7">Tetratricopeptide repeat protein</fullName>
    </submittedName>
</protein>
<dbReference type="PROSITE" id="PS50005">
    <property type="entry name" value="TPR"/>
    <property type="match status" value="3"/>
</dbReference>
<dbReference type="InterPro" id="IPR011990">
    <property type="entry name" value="TPR-like_helical_dom_sf"/>
</dbReference>
<accession>A0A933GNI0</accession>
<dbReference type="PANTHER" id="PTHR45586:SF1">
    <property type="entry name" value="LIPOPOLYSACCHARIDE ASSEMBLY PROTEIN B"/>
    <property type="match status" value="1"/>
</dbReference>
<keyword evidence="5" id="KW-0812">Transmembrane</keyword>
<dbReference type="EMBL" id="JACQWF010000369">
    <property type="protein sequence ID" value="MBI4596365.1"/>
    <property type="molecule type" value="Genomic_DNA"/>
</dbReference>
<evidence type="ECO:0000313" key="7">
    <source>
        <dbReference type="EMBL" id="MBI4596365.1"/>
    </source>
</evidence>
<reference evidence="7" key="1">
    <citation type="submission" date="2020-07" db="EMBL/GenBank/DDBJ databases">
        <title>Huge and variable diversity of episymbiotic CPR bacteria and DPANN archaea in groundwater ecosystems.</title>
        <authorList>
            <person name="He C.Y."/>
            <person name="Keren R."/>
            <person name="Whittaker M."/>
            <person name="Farag I.F."/>
            <person name="Doudna J."/>
            <person name="Cate J.H.D."/>
            <person name="Banfield J.F."/>
        </authorList>
    </citation>
    <scope>NUCLEOTIDE SEQUENCE</scope>
    <source>
        <strain evidence="7">NC_groundwater_1482_Ag_S-0.65um_47_24</strain>
    </source>
</reference>
<feature type="domain" description="Peptidase MA-like" evidence="6">
    <location>
        <begin position="380"/>
        <end position="553"/>
    </location>
</feature>
<evidence type="ECO:0000256" key="2">
    <source>
        <dbReference type="ARBA" id="ARBA00022803"/>
    </source>
</evidence>
<comment type="caution">
    <text evidence="7">The sequence shown here is derived from an EMBL/GenBank/DDBJ whole genome shotgun (WGS) entry which is preliminary data.</text>
</comment>
<keyword evidence="5" id="KW-0472">Membrane</keyword>
<feature type="compositionally biased region" description="Basic and acidic residues" evidence="4">
    <location>
        <begin position="46"/>
        <end position="55"/>
    </location>
</feature>
<organism evidence="7 8">
    <name type="scientific">Tectimicrobiota bacterium</name>
    <dbReference type="NCBI Taxonomy" id="2528274"/>
    <lineage>
        <taxon>Bacteria</taxon>
        <taxon>Pseudomonadati</taxon>
        <taxon>Nitrospinota/Tectimicrobiota group</taxon>
        <taxon>Candidatus Tectimicrobiota</taxon>
    </lineage>
</organism>
<dbReference type="Pfam" id="PF13432">
    <property type="entry name" value="TPR_16"/>
    <property type="match status" value="1"/>
</dbReference>
<feature type="region of interest" description="Disordered" evidence="4">
    <location>
        <begin position="107"/>
        <end position="175"/>
    </location>
</feature>
<sequence>MYCKGCSANIPDGSISCDYCGLDLIQAIDPTASSTVKEPSGFSDRGQPRDSLSHPSENLRKFNVLNIILISLILIPACLYLYYWWLVPRSEEVTPTSGAAKRYLGAQSGKTSTTGPLVERSTEITEKEGKEKGLRGTEIESEDITSRPPDTKELEMGSSALSKESKEEEETDPASEVYNRALKLNAEGKHQEALSVLLAASEVNKGDKIDTALASTYYMIGMEAIKSKEFRDALDNFEASIKYDPKEAKYHFGLGLAYFNLDNYYQAALSFQEAINLDPENINSLHFLGEIYYRQNHLRDAVGVWKKALQLRPEDKKLAARLAKVLREEQVESNLSEGSSPNFVLRYDGEKHEKAGKMALELLSMAYDKVGADLDFYPKEEVTTILYSEEEFKDVTLTPDWTKGLFDGKIRLPIKGIGTDEESFSRVIFHEYTHAAIYLLTKGNVPTWLNEGMAIYEEGSFKTELNQALQKAVRDNALFSIKDLEKSFMNLPRERAILAYAQSYSWVKYVIDTYSLADLQEIFKKLGQAKTIGQSFDETLSISTSDLESDWRHSWDLPASR</sequence>
<dbReference type="SUPFAM" id="SSF48452">
    <property type="entry name" value="TPR-like"/>
    <property type="match status" value="1"/>
</dbReference>
<dbReference type="InterPro" id="IPR039568">
    <property type="entry name" value="Peptidase_MA-like_dom"/>
</dbReference>
<evidence type="ECO:0000256" key="3">
    <source>
        <dbReference type="PROSITE-ProRule" id="PRU00339"/>
    </source>
</evidence>
<evidence type="ECO:0000259" key="6">
    <source>
        <dbReference type="Pfam" id="PF13485"/>
    </source>
</evidence>
<name>A0A933GNI0_UNCTE</name>
<dbReference type="Gene3D" id="1.25.40.10">
    <property type="entry name" value="Tetratricopeptide repeat domain"/>
    <property type="match status" value="1"/>
</dbReference>
<evidence type="ECO:0000256" key="5">
    <source>
        <dbReference type="SAM" id="Phobius"/>
    </source>
</evidence>
<dbReference type="SMART" id="SM00028">
    <property type="entry name" value="TPR"/>
    <property type="match status" value="4"/>
</dbReference>
<dbReference type="PANTHER" id="PTHR45586">
    <property type="entry name" value="TPR REPEAT-CONTAINING PROTEIN PA4667"/>
    <property type="match status" value="1"/>
</dbReference>
<feature type="compositionally biased region" description="Basic and acidic residues" evidence="4">
    <location>
        <begin position="120"/>
        <end position="138"/>
    </location>
</feature>